<evidence type="ECO:0000256" key="1">
    <source>
        <dbReference type="SAM" id="MobiDB-lite"/>
    </source>
</evidence>
<feature type="region of interest" description="Disordered" evidence="1">
    <location>
        <begin position="265"/>
        <end position="311"/>
    </location>
</feature>
<accession>A0A815R758</accession>
<evidence type="ECO:0000313" key="3">
    <source>
        <dbReference type="Proteomes" id="UP000663828"/>
    </source>
</evidence>
<protein>
    <submittedName>
        <fullName evidence="2">Uncharacterized protein</fullName>
    </submittedName>
</protein>
<dbReference type="AlphaFoldDB" id="A0A815R758"/>
<proteinExistence type="predicted"/>
<name>A0A815R758_ADIRI</name>
<dbReference type="Proteomes" id="UP000663828">
    <property type="component" value="Unassembled WGS sequence"/>
</dbReference>
<sequence>MHRDYYFGHLPSNVLALSGYEFFQFIQSILGEPEVNLLKKISVKTTSSFMNIEDPLAVLKQDIDDEELEILKKQLCFKMKNDNYLIKPGVESGFSSLQKALKEKLNQQINSSTKKKQQRNGDVSSISSLTLSSQEAKTSSFSLPEHKSHVLQLIKKWCNDNKENFNLENFQLEEDIDFTLNIQFDENSTVQATIKCKCGKLISLCRNGSKIQVSNYYKHLHSFGCSRMKEIKRDNRKPQVQQQQLQSTITSLRVSTSQSCVSPVEAHADEIADTQSTPNESSVSRSQSSLNLKRPIPSGSQHSASTKRSRR</sequence>
<gene>
    <name evidence="2" type="ORF">XAT740_LOCUS38034</name>
</gene>
<organism evidence="2 3">
    <name type="scientific">Adineta ricciae</name>
    <name type="common">Rotifer</name>
    <dbReference type="NCBI Taxonomy" id="249248"/>
    <lineage>
        <taxon>Eukaryota</taxon>
        <taxon>Metazoa</taxon>
        <taxon>Spiralia</taxon>
        <taxon>Gnathifera</taxon>
        <taxon>Rotifera</taxon>
        <taxon>Eurotatoria</taxon>
        <taxon>Bdelloidea</taxon>
        <taxon>Adinetida</taxon>
        <taxon>Adinetidae</taxon>
        <taxon>Adineta</taxon>
    </lineage>
</organism>
<reference evidence="2" key="1">
    <citation type="submission" date="2021-02" db="EMBL/GenBank/DDBJ databases">
        <authorList>
            <person name="Nowell W R."/>
        </authorList>
    </citation>
    <scope>NUCLEOTIDE SEQUENCE</scope>
</reference>
<dbReference type="EMBL" id="CAJNOR010004062">
    <property type="protein sequence ID" value="CAF1471960.1"/>
    <property type="molecule type" value="Genomic_DNA"/>
</dbReference>
<comment type="caution">
    <text evidence="2">The sequence shown here is derived from an EMBL/GenBank/DDBJ whole genome shotgun (WGS) entry which is preliminary data.</text>
</comment>
<keyword evidence="3" id="KW-1185">Reference proteome</keyword>
<evidence type="ECO:0000313" key="2">
    <source>
        <dbReference type="EMBL" id="CAF1471960.1"/>
    </source>
</evidence>